<name>A0A0N4Z8H6_PARTI</name>
<feature type="chain" id="PRO_5005891281" evidence="1">
    <location>
        <begin position="18"/>
        <end position="154"/>
    </location>
</feature>
<reference evidence="3" key="1">
    <citation type="submission" date="2017-02" db="UniProtKB">
        <authorList>
            <consortium name="WormBaseParasite"/>
        </authorList>
    </citation>
    <scope>IDENTIFICATION</scope>
</reference>
<protein>
    <submittedName>
        <fullName evidence="3">ZP domain-containing protein</fullName>
    </submittedName>
</protein>
<proteinExistence type="predicted"/>
<sequence>MIRTILLLLSIIFSLNGSDEIYYKNCRYDNQNYAVGFVTNFVCYGNPFNYTLMLALDMCCKNDARGCKYVDTTLTHIMGKAEVSRNYKASCESFMSHIIVSYFVKGSYSTFKIPIPPQAVACDNEYRQTYYFPRMDICNVRYNNDGSAYFLSRR</sequence>
<evidence type="ECO:0000313" key="3">
    <source>
        <dbReference type="WBParaSite" id="PTRK_0000357300.1"/>
    </source>
</evidence>
<feature type="signal peptide" evidence="1">
    <location>
        <begin position="1"/>
        <end position="17"/>
    </location>
</feature>
<keyword evidence="2" id="KW-1185">Reference proteome</keyword>
<evidence type="ECO:0000256" key="1">
    <source>
        <dbReference type="SAM" id="SignalP"/>
    </source>
</evidence>
<evidence type="ECO:0000313" key="2">
    <source>
        <dbReference type="Proteomes" id="UP000038045"/>
    </source>
</evidence>
<keyword evidence="1" id="KW-0732">Signal</keyword>
<dbReference type="Proteomes" id="UP000038045">
    <property type="component" value="Unplaced"/>
</dbReference>
<dbReference type="AlphaFoldDB" id="A0A0N4Z8H6"/>
<dbReference type="WBParaSite" id="PTRK_0000357300.1">
    <property type="protein sequence ID" value="PTRK_0000357300.1"/>
    <property type="gene ID" value="PTRK_0000357300"/>
</dbReference>
<accession>A0A0N4Z8H6</accession>
<organism evidence="2 3">
    <name type="scientific">Parastrongyloides trichosuri</name>
    <name type="common">Possum-specific nematode worm</name>
    <dbReference type="NCBI Taxonomy" id="131310"/>
    <lineage>
        <taxon>Eukaryota</taxon>
        <taxon>Metazoa</taxon>
        <taxon>Ecdysozoa</taxon>
        <taxon>Nematoda</taxon>
        <taxon>Chromadorea</taxon>
        <taxon>Rhabditida</taxon>
        <taxon>Tylenchina</taxon>
        <taxon>Panagrolaimomorpha</taxon>
        <taxon>Strongyloidoidea</taxon>
        <taxon>Strongyloididae</taxon>
        <taxon>Parastrongyloides</taxon>
    </lineage>
</organism>